<dbReference type="Proteomes" id="UP000775872">
    <property type="component" value="Unassembled WGS sequence"/>
</dbReference>
<organism evidence="9 10">
    <name type="scientific">Clonostachys solani</name>
    <dbReference type="NCBI Taxonomy" id="160281"/>
    <lineage>
        <taxon>Eukaryota</taxon>
        <taxon>Fungi</taxon>
        <taxon>Dikarya</taxon>
        <taxon>Ascomycota</taxon>
        <taxon>Pezizomycotina</taxon>
        <taxon>Sordariomycetes</taxon>
        <taxon>Hypocreomycetidae</taxon>
        <taxon>Hypocreales</taxon>
        <taxon>Bionectriaceae</taxon>
        <taxon>Clonostachys</taxon>
    </lineage>
</organism>
<evidence type="ECO:0000256" key="5">
    <source>
        <dbReference type="ARBA" id="ARBA00022840"/>
    </source>
</evidence>
<keyword evidence="10" id="KW-1185">Reference proteome</keyword>
<evidence type="ECO:0000313" key="10">
    <source>
        <dbReference type="Proteomes" id="UP000775872"/>
    </source>
</evidence>
<feature type="domain" description="Protein kinase" evidence="7">
    <location>
        <begin position="48"/>
        <end position="318"/>
    </location>
</feature>
<feature type="compositionally biased region" description="Polar residues" evidence="6">
    <location>
        <begin position="441"/>
        <end position="450"/>
    </location>
</feature>
<dbReference type="InterPro" id="IPR000719">
    <property type="entry name" value="Prot_kinase_dom"/>
</dbReference>
<dbReference type="InterPro" id="IPR001202">
    <property type="entry name" value="WW_dom"/>
</dbReference>
<dbReference type="OrthoDB" id="2444812at2759"/>
<evidence type="ECO:0000259" key="7">
    <source>
        <dbReference type="PROSITE" id="PS50011"/>
    </source>
</evidence>
<keyword evidence="5" id="KW-0067">ATP-binding</keyword>
<feature type="compositionally biased region" description="Basic and acidic residues" evidence="6">
    <location>
        <begin position="494"/>
        <end position="506"/>
    </location>
</feature>
<dbReference type="PROSITE" id="PS50020">
    <property type="entry name" value="WW_DOMAIN_2"/>
    <property type="match status" value="1"/>
</dbReference>
<evidence type="ECO:0000256" key="6">
    <source>
        <dbReference type="SAM" id="MobiDB-lite"/>
    </source>
</evidence>
<keyword evidence="2" id="KW-0808">Transferase</keyword>
<evidence type="ECO:0000259" key="8">
    <source>
        <dbReference type="PROSITE" id="PS50020"/>
    </source>
</evidence>
<dbReference type="SUPFAM" id="SSF51045">
    <property type="entry name" value="WW domain"/>
    <property type="match status" value="1"/>
</dbReference>
<feature type="region of interest" description="Disordered" evidence="6">
    <location>
        <begin position="587"/>
        <end position="627"/>
    </location>
</feature>
<feature type="compositionally biased region" description="Low complexity" evidence="6">
    <location>
        <begin position="523"/>
        <end position="533"/>
    </location>
</feature>
<dbReference type="Pfam" id="PF00069">
    <property type="entry name" value="Pkinase"/>
    <property type="match status" value="1"/>
</dbReference>
<feature type="compositionally biased region" description="Low complexity" evidence="6">
    <location>
        <begin position="548"/>
        <end position="558"/>
    </location>
</feature>
<accession>A0A9N9Z0E1</accession>
<dbReference type="Gene3D" id="2.20.70.10">
    <property type="match status" value="1"/>
</dbReference>
<dbReference type="PANTHER" id="PTHR43671">
    <property type="entry name" value="SERINE/THREONINE-PROTEIN KINASE NEK"/>
    <property type="match status" value="1"/>
</dbReference>
<dbReference type="EC" id="2.7.11.1" evidence="1"/>
<dbReference type="SMART" id="SM00456">
    <property type="entry name" value="WW"/>
    <property type="match status" value="1"/>
</dbReference>
<gene>
    <name evidence="9" type="ORF">CSOL1703_00012991</name>
</gene>
<proteinExistence type="predicted"/>
<dbReference type="Gene3D" id="1.10.510.10">
    <property type="entry name" value="Transferase(Phosphotransferase) domain 1"/>
    <property type="match status" value="1"/>
</dbReference>
<evidence type="ECO:0000313" key="9">
    <source>
        <dbReference type="EMBL" id="CAH0046756.1"/>
    </source>
</evidence>
<dbReference type="SUPFAM" id="SSF56112">
    <property type="entry name" value="Protein kinase-like (PK-like)"/>
    <property type="match status" value="1"/>
</dbReference>
<keyword evidence="3" id="KW-0547">Nucleotide-binding</keyword>
<reference evidence="9" key="1">
    <citation type="submission" date="2021-10" db="EMBL/GenBank/DDBJ databases">
        <authorList>
            <person name="Piombo E."/>
        </authorList>
    </citation>
    <scope>NUCLEOTIDE SEQUENCE</scope>
</reference>
<dbReference type="GO" id="GO:0005524">
    <property type="term" value="F:ATP binding"/>
    <property type="evidence" value="ECO:0007669"/>
    <property type="project" value="UniProtKB-KW"/>
</dbReference>
<evidence type="ECO:0000256" key="4">
    <source>
        <dbReference type="ARBA" id="ARBA00022777"/>
    </source>
</evidence>
<protein>
    <recommendedName>
        <fullName evidence="1">non-specific serine/threonine protein kinase</fullName>
        <ecNumber evidence="1">2.7.11.1</ecNumber>
    </recommendedName>
</protein>
<comment type="caution">
    <text evidence="9">The sequence shown here is derived from an EMBL/GenBank/DDBJ whole genome shotgun (WGS) entry which is preliminary data.</text>
</comment>
<dbReference type="CDD" id="cd00201">
    <property type="entry name" value="WW"/>
    <property type="match status" value="1"/>
</dbReference>
<dbReference type="PROSITE" id="PS50011">
    <property type="entry name" value="PROTEIN_KINASE_DOM"/>
    <property type="match status" value="1"/>
</dbReference>
<dbReference type="Pfam" id="PF00397">
    <property type="entry name" value="WW"/>
    <property type="match status" value="1"/>
</dbReference>
<dbReference type="EMBL" id="CABFOC020000015">
    <property type="protein sequence ID" value="CAH0046756.1"/>
    <property type="molecule type" value="Genomic_DNA"/>
</dbReference>
<evidence type="ECO:0000256" key="1">
    <source>
        <dbReference type="ARBA" id="ARBA00012513"/>
    </source>
</evidence>
<sequence length="639" mass="71195">MSGLGISLDGLPDIVQELQLAVRFESEDQHDLTIHPPSSHRHPTLEKWTWKRILGQGDRSEVILQERITAQPDQPKLRVVKSIRLPDDPNESSAHVYQHIELVSKFSQPEYAGQFATCLGWYTGIGTVHIATEYCELGDLDRYLPKLGGRLFETDIYDVTWQILSALRSLHEQGFSHGGLKLSNVLVMTTHPSWWVKLADFGLSKLNESLTGMITARGVLHEIAPEVLGYSGNPSNVDPFLVDMWSLGQIAFRISAGHPMFSSHESLFTYCDGQTPIRESVLRRHAVEENFIQFIKGLAEPRPGLRLSLRDALGFSWTRIYQPYQTQPILSQPQSITPKTQQIETNTAPVVSKPFVPQLQPVVTNTAPIVSKPFVPQLQPVVTKTPPVASKPIVPQLQPVAPQVQPVVSQLNTPRSALPSPAITREHFENFEIPYARSVEDSNASISSRGDTVDKPLPMKPIITSPADLLIPHYDQSRSPKSPASFQRSPKSPRNHEEEHEDETNKTGKRNWKVFAKIANGLTQSTTSSTSGSEEQPHTNQSSRKGGSLPNSPSLKSPPRVPSGWVTHLDEPSQQWYFVNRFTNNSQWEVPTSAAKPVKLKESPRPDTPASSKARSNKGSKAPNARIARFEENYPSWAI</sequence>
<name>A0A9N9Z0E1_9HYPO</name>
<dbReference type="PANTHER" id="PTHR43671:SF13">
    <property type="entry name" value="SERINE_THREONINE-PROTEIN KINASE NEK2"/>
    <property type="match status" value="1"/>
</dbReference>
<dbReference type="AlphaFoldDB" id="A0A9N9Z0E1"/>
<feature type="compositionally biased region" description="Polar residues" evidence="6">
    <location>
        <begin position="477"/>
        <end position="492"/>
    </location>
</feature>
<feature type="region of interest" description="Disordered" evidence="6">
    <location>
        <begin position="441"/>
        <end position="564"/>
    </location>
</feature>
<dbReference type="InterPro" id="IPR011009">
    <property type="entry name" value="Kinase-like_dom_sf"/>
</dbReference>
<dbReference type="PROSITE" id="PS01159">
    <property type="entry name" value="WW_DOMAIN_1"/>
    <property type="match status" value="1"/>
</dbReference>
<dbReference type="InterPro" id="IPR050660">
    <property type="entry name" value="NEK_Ser/Thr_kinase"/>
</dbReference>
<dbReference type="GO" id="GO:0004674">
    <property type="term" value="F:protein serine/threonine kinase activity"/>
    <property type="evidence" value="ECO:0007669"/>
    <property type="project" value="UniProtKB-EC"/>
</dbReference>
<keyword evidence="4" id="KW-0418">Kinase</keyword>
<dbReference type="InterPro" id="IPR036020">
    <property type="entry name" value="WW_dom_sf"/>
</dbReference>
<evidence type="ECO:0000256" key="2">
    <source>
        <dbReference type="ARBA" id="ARBA00022679"/>
    </source>
</evidence>
<feature type="compositionally biased region" description="Polar residues" evidence="6">
    <location>
        <begin position="609"/>
        <end position="619"/>
    </location>
</feature>
<feature type="domain" description="WW" evidence="8">
    <location>
        <begin position="559"/>
        <end position="593"/>
    </location>
</feature>
<evidence type="ECO:0000256" key="3">
    <source>
        <dbReference type="ARBA" id="ARBA00022741"/>
    </source>
</evidence>